<dbReference type="SUPFAM" id="SSF55729">
    <property type="entry name" value="Acyl-CoA N-acyltransferases (Nat)"/>
    <property type="match status" value="1"/>
</dbReference>
<gene>
    <name evidence="2" type="ORF">IPN91_02180</name>
</gene>
<dbReference type="Proteomes" id="UP000709959">
    <property type="component" value="Unassembled WGS sequence"/>
</dbReference>
<dbReference type="EMBL" id="JADKCH010000001">
    <property type="protein sequence ID" value="MBK8571450.1"/>
    <property type="molecule type" value="Genomic_DNA"/>
</dbReference>
<sequence length="178" mass="20327">MTIETLTQHPEGARYTVRPLGSSDYVHLRRLEAEIWSGDGAGELCPHYLRLCTELYRDWCFLAFDGERPVGYVLNFVAGTTVYCATLAVHPEYQKGRVNYLLIRAMVSKLLNENIEECRFLVEPGNNDARSVHNALGARVVEEVQDFYGPGDTRLWSAITKDDLERVRARYTRLKLVS</sequence>
<reference evidence="2 3" key="1">
    <citation type="submission" date="2020-10" db="EMBL/GenBank/DDBJ databases">
        <title>Connecting structure to function with the recovery of over 1000 high-quality activated sludge metagenome-assembled genomes encoding full-length rRNA genes using long-read sequencing.</title>
        <authorList>
            <person name="Singleton C.M."/>
            <person name="Petriglieri F."/>
            <person name="Kristensen J.M."/>
            <person name="Kirkegaard R.H."/>
            <person name="Michaelsen T.Y."/>
            <person name="Andersen M.H."/>
            <person name="Karst S.M."/>
            <person name="Dueholm M.S."/>
            <person name="Nielsen P.H."/>
            <person name="Albertsen M."/>
        </authorList>
    </citation>
    <scope>NUCLEOTIDE SEQUENCE [LARGE SCALE GENOMIC DNA]</scope>
    <source>
        <strain evidence="2">OdNE_18-Q3-R46-58_MAXAC.008</strain>
    </source>
</reference>
<proteinExistence type="predicted"/>
<evidence type="ECO:0000313" key="3">
    <source>
        <dbReference type="Proteomes" id="UP000709959"/>
    </source>
</evidence>
<comment type="caution">
    <text evidence="2">The sequence shown here is derived from an EMBL/GenBank/DDBJ whole genome shotgun (WGS) entry which is preliminary data.</text>
</comment>
<dbReference type="InterPro" id="IPR000182">
    <property type="entry name" value="GNAT_dom"/>
</dbReference>
<evidence type="ECO:0000313" key="2">
    <source>
        <dbReference type="EMBL" id="MBK8571450.1"/>
    </source>
</evidence>
<dbReference type="Pfam" id="PF00583">
    <property type="entry name" value="Acetyltransf_1"/>
    <property type="match status" value="1"/>
</dbReference>
<dbReference type="AlphaFoldDB" id="A0A936F0S2"/>
<evidence type="ECO:0000259" key="1">
    <source>
        <dbReference type="PROSITE" id="PS51186"/>
    </source>
</evidence>
<dbReference type="InterPro" id="IPR016181">
    <property type="entry name" value="Acyl_CoA_acyltransferase"/>
</dbReference>
<dbReference type="CDD" id="cd04301">
    <property type="entry name" value="NAT_SF"/>
    <property type="match status" value="1"/>
</dbReference>
<dbReference type="PROSITE" id="PS51186">
    <property type="entry name" value="GNAT"/>
    <property type="match status" value="1"/>
</dbReference>
<protein>
    <submittedName>
        <fullName evidence="2">GNAT family N-acetyltransferase</fullName>
    </submittedName>
</protein>
<dbReference type="GO" id="GO:0016747">
    <property type="term" value="F:acyltransferase activity, transferring groups other than amino-acyl groups"/>
    <property type="evidence" value="ECO:0007669"/>
    <property type="project" value="InterPro"/>
</dbReference>
<feature type="domain" description="N-acetyltransferase" evidence="1">
    <location>
        <begin position="15"/>
        <end position="162"/>
    </location>
</feature>
<name>A0A936F0S2_9BACT</name>
<dbReference type="Gene3D" id="3.40.630.30">
    <property type="match status" value="1"/>
</dbReference>
<accession>A0A936F0S2</accession>
<organism evidence="2 3">
    <name type="scientific">Candidatus Geothrix odensensis</name>
    <dbReference type="NCBI Taxonomy" id="2954440"/>
    <lineage>
        <taxon>Bacteria</taxon>
        <taxon>Pseudomonadati</taxon>
        <taxon>Acidobacteriota</taxon>
        <taxon>Holophagae</taxon>
        <taxon>Holophagales</taxon>
        <taxon>Holophagaceae</taxon>
        <taxon>Geothrix</taxon>
    </lineage>
</organism>